<keyword evidence="3" id="KW-1185">Reference proteome</keyword>
<dbReference type="OrthoDB" id="43988at2759"/>
<evidence type="ECO:0000313" key="2">
    <source>
        <dbReference type="EMBL" id="EJK45328.1"/>
    </source>
</evidence>
<reference evidence="2 3" key="1">
    <citation type="journal article" date="2012" name="Genome Biol.">
        <title>Genome and low-iron response of an oceanic diatom adapted to chronic iron limitation.</title>
        <authorList>
            <person name="Lommer M."/>
            <person name="Specht M."/>
            <person name="Roy A.S."/>
            <person name="Kraemer L."/>
            <person name="Andreson R."/>
            <person name="Gutowska M.A."/>
            <person name="Wolf J."/>
            <person name="Bergner S.V."/>
            <person name="Schilhabel M.B."/>
            <person name="Klostermeier U.C."/>
            <person name="Beiko R.G."/>
            <person name="Rosenstiel P."/>
            <person name="Hippler M."/>
            <person name="Laroche J."/>
        </authorList>
    </citation>
    <scope>NUCLEOTIDE SEQUENCE [LARGE SCALE GENOMIC DNA]</scope>
    <source>
        <strain evidence="2 3">CCMP1005</strain>
    </source>
</reference>
<comment type="caution">
    <text evidence="2">The sequence shown here is derived from an EMBL/GenBank/DDBJ whole genome shotgun (WGS) entry which is preliminary data.</text>
</comment>
<name>K0R002_THAOC</name>
<keyword evidence="1" id="KW-1133">Transmembrane helix</keyword>
<feature type="transmembrane region" description="Helical" evidence="1">
    <location>
        <begin position="224"/>
        <end position="244"/>
    </location>
</feature>
<dbReference type="Proteomes" id="UP000266841">
    <property type="component" value="Unassembled WGS sequence"/>
</dbReference>
<keyword evidence="1" id="KW-0472">Membrane</keyword>
<evidence type="ECO:0000256" key="1">
    <source>
        <dbReference type="SAM" id="Phobius"/>
    </source>
</evidence>
<dbReference type="AlphaFoldDB" id="K0R002"/>
<organism evidence="2 3">
    <name type="scientific">Thalassiosira oceanica</name>
    <name type="common">Marine diatom</name>
    <dbReference type="NCBI Taxonomy" id="159749"/>
    <lineage>
        <taxon>Eukaryota</taxon>
        <taxon>Sar</taxon>
        <taxon>Stramenopiles</taxon>
        <taxon>Ochrophyta</taxon>
        <taxon>Bacillariophyta</taxon>
        <taxon>Coscinodiscophyceae</taxon>
        <taxon>Thalassiosirophycidae</taxon>
        <taxon>Thalassiosirales</taxon>
        <taxon>Thalassiosiraceae</taxon>
        <taxon>Thalassiosira</taxon>
    </lineage>
</organism>
<keyword evidence="1" id="KW-0812">Transmembrane</keyword>
<dbReference type="EMBL" id="AGNL01048597">
    <property type="protein sequence ID" value="EJK45328.1"/>
    <property type="molecule type" value="Genomic_DNA"/>
</dbReference>
<accession>K0R002</accession>
<protein>
    <submittedName>
        <fullName evidence="2">Uncharacterized protein</fullName>
    </submittedName>
</protein>
<proteinExistence type="predicted"/>
<evidence type="ECO:0000313" key="3">
    <source>
        <dbReference type="Proteomes" id="UP000266841"/>
    </source>
</evidence>
<sequence>MDDPVMGGKSHSTFSIERGVGALFEGQCEIVPKLGTPGFITASTGKSGRFAKGIPAAFPDISTCDRILIETKSWTDYGGYYLSFGTDRAEGMRHGRGYKVHMDKITFSDISNETLGTPRWAGKQGVADDFDTLEFPFSSFSSLWDEGTGESLGLCSEDSAQYCPTLSTLRNIETMTIWAEGVSGKVELGVRSIKAAGCRSGGYAKIYGFAEDKSRLEFGPFSTLLPGVLFVSGCAILVFAARYWRERQHASAVARGDAYGEVPPVMANVEVEVLRAELVEMRKAMSVMAKGSDTECGQSSD</sequence>
<gene>
    <name evidence="2" type="ORF">THAOC_36060</name>
</gene>